<evidence type="ECO:0000313" key="6">
    <source>
        <dbReference type="RefSeq" id="XP_035670258.1"/>
    </source>
</evidence>
<evidence type="ECO:0000256" key="2">
    <source>
        <dbReference type="SAM" id="MobiDB-lite"/>
    </source>
</evidence>
<feature type="transmembrane region" description="Helical" evidence="3">
    <location>
        <begin position="31"/>
        <end position="52"/>
    </location>
</feature>
<feature type="region of interest" description="Disordered" evidence="2">
    <location>
        <begin position="138"/>
        <end position="157"/>
    </location>
</feature>
<evidence type="ECO:0000259" key="4">
    <source>
        <dbReference type="PROSITE" id="PS51406"/>
    </source>
</evidence>
<feature type="domain" description="Fibrinogen C-terminal" evidence="4">
    <location>
        <begin position="230"/>
        <end position="453"/>
    </location>
</feature>
<protein>
    <submittedName>
        <fullName evidence="6">Ficolin-2-like</fullName>
    </submittedName>
</protein>
<keyword evidence="3" id="KW-1133">Transmembrane helix</keyword>
<organism evidence="5 6">
    <name type="scientific">Branchiostoma floridae</name>
    <name type="common">Florida lancelet</name>
    <name type="synonym">Amphioxus</name>
    <dbReference type="NCBI Taxonomy" id="7739"/>
    <lineage>
        <taxon>Eukaryota</taxon>
        <taxon>Metazoa</taxon>
        <taxon>Chordata</taxon>
        <taxon>Cephalochordata</taxon>
        <taxon>Leptocardii</taxon>
        <taxon>Amphioxiformes</taxon>
        <taxon>Branchiostomatidae</taxon>
        <taxon>Branchiostoma</taxon>
    </lineage>
</organism>
<keyword evidence="1" id="KW-1015">Disulfide bond</keyword>
<dbReference type="PANTHER" id="PTHR19143">
    <property type="entry name" value="FIBRINOGEN/TENASCIN/ANGIOPOEITIN"/>
    <property type="match status" value="1"/>
</dbReference>
<dbReference type="PROSITE" id="PS51406">
    <property type="entry name" value="FIBRINOGEN_C_2"/>
    <property type="match status" value="1"/>
</dbReference>
<feature type="region of interest" description="Disordered" evidence="2">
    <location>
        <begin position="167"/>
        <end position="242"/>
    </location>
</feature>
<dbReference type="SMART" id="SM00186">
    <property type="entry name" value="FBG"/>
    <property type="match status" value="1"/>
</dbReference>
<dbReference type="Proteomes" id="UP000001554">
    <property type="component" value="Chromosome 3"/>
</dbReference>
<dbReference type="InterPro" id="IPR036056">
    <property type="entry name" value="Fibrinogen-like_C"/>
</dbReference>
<dbReference type="InterPro" id="IPR002181">
    <property type="entry name" value="Fibrinogen_a/b/g_C_dom"/>
</dbReference>
<accession>A0A9J7KTF8</accession>
<dbReference type="InterPro" id="IPR020837">
    <property type="entry name" value="Fibrinogen_CS"/>
</dbReference>
<dbReference type="RefSeq" id="XP_035670258.1">
    <property type="nucleotide sequence ID" value="XM_035814365.1"/>
</dbReference>
<evidence type="ECO:0000256" key="1">
    <source>
        <dbReference type="ARBA" id="ARBA00023157"/>
    </source>
</evidence>
<reference evidence="6" key="2">
    <citation type="submission" date="2025-08" db="UniProtKB">
        <authorList>
            <consortium name="RefSeq"/>
        </authorList>
    </citation>
    <scope>IDENTIFICATION</scope>
    <source>
        <strain evidence="6">S238N-H82</strain>
        <tissue evidence="6">Testes</tissue>
    </source>
</reference>
<dbReference type="GO" id="GO:0005615">
    <property type="term" value="C:extracellular space"/>
    <property type="evidence" value="ECO:0000318"/>
    <property type="project" value="GO_Central"/>
</dbReference>
<dbReference type="InterPro" id="IPR014716">
    <property type="entry name" value="Fibrinogen_a/b/g_C_1"/>
</dbReference>
<keyword evidence="5" id="KW-1185">Reference proteome</keyword>
<dbReference type="OrthoDB" id="10030877at2759"/>
<dbReference type="PANTHER" id="PTHR19143:SF458">
    <property type="entry name" value="FIBRINOGEN C-TERMINAL DOMAIN-CONTAINING PROTEIN-RELATED"/>
    <property type="match status" value="1"/>
</dbReference>
<dbReference type="KEGG" id="bfo:118411875"/>
<keyword evidence="3" id="KW-0472">Membrane</keyword>
<evidence type="ECO:0000256" key="3">
    <source>
        <dbReference type="SAM" id="Phobius"/>
    </source>
</evidence>
<dbReference type="CDD" id="cd00087">
    <property type="entry name" value="FReD"/>
    <property type="match status" value="1"/>
</dbReference>
<dbReference type="GeneID" id="118411875"/>
<dbReference type="NCBIfam" id="NF040941">
    <property type="entry name" value="GGGWT_bact"/>
    <property type="match status" value="1"/>
</dbReference>
<proteinExistence type="predicted"/>
<dbReference type="Gene3D" id="3.90.215.10">
    <property type="entry name" value="Gamma Fibrinogen, chain A, domain 1"/>
    <property type="match status" value="1"/>
</dbReference>
<feature type="compositionally biased region" description="Pro residues" evidence="2">
    <location>
        <begin position="188"/>
        <end position="206"/>
    </location>
</feature>
<dbReference type="InterPro" id="IPR050373">
    <property type="entry name" value="Fibrinogen_C-term_domain"/>
</dbReference>
<evidence type="ECO:0000313" key="5">
    <source>
        <dbReference type="Proteomes" id="UP000001554"/>
    </source>
</evidence>
<dbReference type="Pfam" id="PF00147">
    <property type="entry name" value="Fibrinogen_C"/>
    <property type="match status" value="1"/>
</dbReference>
<dbReference type="AlphaFoldDB" id="A0A9J7KTF8"/>
<reference evidence="5" key="1">
    <citation type="journal article" date="2020" name="Nat. Ecol. Evol.">
        <title>Deeply conserved synteny resolves early events in vertebrate evolution.</title>
        <authorList>
            <person name="Simakov O."/>
            <person name="Marletaz F."/>
            <person name="Yue J.X."/>
            <person name="O'Connell B."/>
            <person name="Jenkins J."/>
            <person name="Brandt A."/>
            <person name="Calef R."/>
            <person name="Tung C.H."/>
            <person name="Huang T.K."/>
            <person name="Schmutz J."/>
            <person name="Satoh N."/>
            <person name="Yu J.K."/>
            <person name="Putnam N.H."/>
            <person name="Green R.E."/>
            <person name="Rokhsar D.S."/>
        </authorList>
    </citation>
    <scope>NUCLEOTIDE SEQUENCE [LARGE SCALE GENOMIC DNA]</scope>
    <source>
        <strain evidence="5">S238N-H82</strain>
    </source>
</reference>
<dbReference type="PROSITE" id="PS00514">
    <property type="entry name" value="FIBRINOGEN_C_1"/>
    <property type="match status" value="1"/>
</dbReference>
<dbReference type="FunFam" id="3.90.215.10:FF:000001">
    <property type="entry name" value="Tenascin isoform 1"/>
    <property type="match status" value="1"/>
</dbReference>
<gene>
    <name evidence="6" type="primary">LOC118411875</name>
</gene>
<name>A0A9J7KTF8_BRAFL</name>
<keyword evidence="3" id="KW-0812">Transmembrane</keyword>
<sequence length="453" mass="49894">MSSKKLCRSADRAPDGSVHVCRHDNQRTNGIVPVLAGTAAVVSIVTLLLVVWEVACLRGQLTAVQGDLWEQQEAFQRKLQEQVAHLRDHIILGSGFEDEAPWEQELKTKTSVPLSPEGPGKDEVNANADLQRDHSATFRQDAAVHHRSKRELPSNSMANTVLMRGNLGGSMAQPVPVGRVSPLGLQGPPGPQGSPGPPGPPGPPGLPGECTCPKWTSPDPATEAPTSAGSSGPPGESDCAGHLAAGRTESGVYLVGPASSRVEAYCDMDTAGGGWTMIQRREDGSVLFDRTWEEYKRGFGNKSWEHWLGNENIHRLTNQKTYRLRIDMEDWEQNRRFVEYNTFRVSDEASGYRLHISGYTGNVRDSLTYHNGQRFSTRDRDHDGLSGLHCAQRYGQGGWWYLACLRSGLNGQYLGNCGDSWRSCPNSQGVVWYDWRGRWYSLKAVSMKIKPQG</sequence>
<dbReference type="SUPFAM" id="SSF56496">
    <property type="entry name" value="Fibrinogen C-terminal domain-like"/>
    <property type="match status" value="1"/>
</dbReference>